<reference evidence="2" key="1">
    <citation type="journal article" date="2022" name="Mol. Ecol. Resour.">
        <title>The genomes of chicory, endive, great burdock and yacon provide insights into Asteraceae palaeo-polyploidization history and plant inulin production.</title>
        <authorList>
            <person name="Fan W."/>
            <person name="Wang S."/>
            <person name="Wang H."/>
            <person name="Wang A."/>
            <person name="Jiang F."/>
            <person name="Liu H."/>
            <person name="Zhao H."/>
            <person name="Xu D."/>
            <person name="Zhang Y."/>
        </authorList>
    </citation>
    <scope>NUCLEOTIDE SEQUENCE [LARGE SCALE GENOMIC DNA]</scope>
    <source>
        <strain evidence="2">cv. Niubang</strain>
    </source>
</reference>
<protein>
    <submittedName>
        <fullName evidence="1">Uncharacterized protein</fullName>
    </submittedName>
</protein>
<sequence>MYKIETLPNLTLLVILYRVKLQDLLNRTSSVNFAPALRGRNEEYLTDFVHHRHPWRLQSSSGNQIKLFRFFFKVVT</sequence>
<organism evidence="1 2">
    <name type="scientific">Arctium lappa</name>
    <name type="common">Greater burdock</name>
    <name type="synonym">Lappa major</name>
    <dbReference type="NCBI Taxonomy" id="4217"/>
    <lineage>
        <taxon>Eukaryota</taxon>
        <taxon>Viridiplantae</taxon>
        <taxon>Streptophyta</taxon>
        <taxon>Embryophyta</taxon>
        <taxon>Tracheophyta</taxon>
        <taxon>Spermatophyta</taxon>
        <taxon>Magnoliopsida</taxon>
        <taxon>eudicotyledons</taxon>
        <taxon>Gunneridae</taxon>
        <taxon>Pentapetalae</taxon>
        <taxon>asterids</taxon>
        <taxon>campanulids</taxon>
        <taxon>Asterales</taxon>
        <taxon>Asteraceae</taxon>
        <taxon>Carduoideae</taxon>
        <taxon>Cardueae</taxon>
        <taxon>Arctiinae</taxon>
        <taxon>Arctium</taxon>
    </lineage>
</organism>
<dbReference type="Proteomes" id="UP001055879">
    <property type="component" value="Linkage Group LG04"/>
</dbReference>
<proteinExistence type="predicted"/>
<dbReference type="EMBL" id="CM042050">
    <property type="protein sequence ID" value="KAI3734711.1"/>
    <property type="molecule type" value="Genomic_DNA"/>
</dbReference>
<keyword evidence="2" id="KW-1185">Reference proteome</keyword>
<name>A0ACB9CKF6_ARCLA</name>
<gene>
    <name evidence="1" type="ORF">L6452_14186</name>
</gene>
<accession>A0ACB9CKF6</accession>
<reference evidence="1 2" key="2">
    <citation type="journal article" date="2022" name="Mol. Ecol. Resour.">
        <title>The genomes of chicory, endive, great burdock and yacon provide insights into Asteraceae paleo-polyploidization history and plant inulin production.</title>
        <authorList>
            <person name="Fan W."/>
            <person name="Wang S."/>
            <person name="Wang H."/>
            <person name="Wang A."/>
            <person name="Jiang F."/>
            <person name="Liu H."/>
            <person name="Zhao H."/>
            <person name="Xu D."/>
            <person name="Zhang Y."/>
        </authorList>
    </citation>
    <scope>NUCLEOTIDE SEQUENCE [LARGE SCALE GENOMIC DNA]</scope>
    <source>
        <strain evidence="2">cv. Niubang</strain>
    </source>
</reference>
<evidence type="ECO:0000313" key="2">
    <source>
        <dbReference type="Proteomes" id="UP001055879"/>
    </source>
</evidence>
<comment type="caution">
    <text evidence="1">The sequence shown here is derived from an EMBL/GenBank/DDBJ whole genome shotgun (WGS) entry which is preliminary data.</text>
</comment>
<evidence type="ECO:0000313" key="1">
    <source>
        <dbReference type="EMBL" id="KAI3734711.1"/>
    </source>
</evidence>